<sequence length="1259" mass="140712">MLLVKSNSRNGDYNTTLSQVLRDVEFACDPCSLNHICIPLKWASEKGKRTLYSKCQQWRGDVRYAEAVPKQEYLKLLMDVKKNAFLSEEDKSAILVFLHDYEDLRRTVSRNLRSHEDRSVTMANVPDALALNPDGSRFLHFHTPEMQIYYVEDVLRKACQNGLDTLVADGVFGMYPNARERNGQLYTIHGVCNGKVNVPLLYALTSKKTERAYVTIWSMLKDALNAANGAVPDRLRIVLDFERAAIKTVKRVFPGASVEGCAFHLARAWNRKRDESGLRKYLVGNQRSRRVKRWWATLKGIVFLPPNLYYLVNALHNVPDTWFTGPFKDIWNKWDKDILRTTNIAETFHSTLAAAVGKKRPSLQKLLETLHGLNVESEAKLLHHEREPAADIRLRYRDFRRRNKIREKMRDFGAMMQNPNLTTVTVSRYCRRMSRRPEKKGDVQSLPIVSVGGASSSVFPSVKEEKDTGSEPTSDCCAVCSKNLSHLNDLRKAPAPQKKEVLPPKLQGAPNSLLDENLQLAKALSASMDAGQSELPRDSSPQFTRIFDPNEKRRKRPRSYALVELAPRSCKCEVIQKIHDRFLETFHLRKTSGPTVSHSEFCQRRTAQTSIFMQSQARLFQKTVMMWLRFVYSGRVEWEENFTKDMLNMAEQYGPEDLLTVCSRMLLPLQHEESVATQKPTHELCSEDFSSADIAVQIPSAASTSAHEEHDLLTKTTTCQPSVHNVEIIVPEELRVSLSEPTTTSAASEQSDTTVDNEDPLQGIVFDQSSVRESSEDDCVVVSDASSTSEGQGSGKGSKSGSECSQPRTGECDLQNCNVGPLSDRDAEMQSAGEEEEITMVEMPQELDASQASTSSHSPDLFDEKSNDSAQERGSAVELTPLRPPSLTRMPSTTQPTLDYVPRNETASADSTVEAGSLRRSCLTPMECSPEVIVAGVPEGNLSEGPGSEDDVVCLGEQAPQRAASADRYANEYFDYHDPFMEPWYDAAETSSEEELYRIAFSSSCSTSYVGDDEEIAGRFGSNVKVLKTSGITPMPNYEGMTDDELKRELAKFGLKPMGRRRAVSLLKQIYTEVHPEIDPFTPTVRPLLADNAAGNSPISSRPAKAGKPLSRSKAIVMPKDTTEKTVNPPVTTQVPLENLEENEDEDFIDIGEKTLNEPRDEPLEETMIDDTGLPPKDLDGMIVVFLAWLRQPNNVELYNHMLSLQPVLIDELHLRMSRADSAVCGIPKKALANILDRLGVTFSLPQVNGGRRAAGARK</sequence>
<dbReference type="Proteomes" id="UP000050761">
    <property type="component" value="Unassembled WGS sequence"/>
</dbReference>
<dbReference type="CDD" id="cd22999">
    <property type="entry name" value="SAP_SLX4"/>
    <property type="match status" value="1"/>
</dbReference>
<feature type="region of interest" description="Disordered" evidence="1">
    <location>
        <begin position="847"/>
        <end position="913"/>
    </location>
</feature>
<evidence type="ECO:0000259" key="2">
    <source>
        <dbReference type="Pfam" id="PF10551"/>
    </source>
</evidence>
<name>A0A3P7ZKV3_HELPZ</name>
<feature type="compositionally biased region" description="Polar residues" evidence="1">
    <location>
        <begin position="739"/>
        <end position="754"/>
    </location>
</feature>
<feature type="region of interest" description="Disordered" evidence="1">
    <location>
        <begin position="734"/>
        <end position="835"/>
    </location>
</feature>
<dbReference type="PANTHER" id="PTHR21541">
    <property type="entry name" value="BTB POZ DOMAIN CONTAINING 12"/>
    <property type="match status" value="1"/>
</dbReference>
<dbReference type="GO" id="GO:0000712">
    <property type="term" value="P:resolution of meiotic recombination intermediates"/>
    <property type="evidence" value="ECO:0007669"/>
    <property type="project" value="TreeGrafter"/>
</dbReference>
<dbReference type="GO" id="GO:0033557">
    <property type="term" value="C:Slx1-Slx4 complex"/>
    <property type="evidence" value="ECO:0007669"/>
    <property type="project" value="TreeGrafter"/>
</dbReference>
<evidence type="ECO:0000313" key="4">
    <source>
        <dbReference type="Proteomes" id="UP000050761"/>
    </source>
</evidence>
<evidence type="ECO:0000313" key="5">
    <source>
        <dbReference type="WBParaSite" id="HPBE_0000899901-mRNA-1"/>
    </source>
</evidence>
<evidence type="ECO:0000313" key="3">
    <source>
        <dbReference type="EMBL" id="VDO78713.1"/>
    </source>
</evidence>
<dbReference type="InterPro" id="IPR018289">
    <property type="entry name" value="MULE_transposase_dom"/>
</dbReference>
<feature type="domain" description="MULE transposase" evidence="2">
    <location>
        <begin position="180"/>
        <end position="266"/>
    </location>
</feature>
<feature type="compositionally biased region" description="Basic and acidic residues" evidence="1">
    <location>
        <begin position="860"/>
        <end position="871"/>
    </location>
</feature>
<reference evidence="5" key="2">
    <citation type="submission" date="2019-09" db="UniProtKB">
        <authorList>
            <consortium name="WormBaseParasite"/>
        </authorList>
    </citation>
    <scope>IDENTIFICATION</scope>
</reference>
<organism evidence="3">
    <name type="scientific">Heligmosomoides polygyrus</name>
    <name type="common">Parasitic roundworm</name>
    <dbReference type="NCBI Taxonomy" id="6339"/>
    <lineage>
        <taxon>Eukaryota</taxon>
        <taxon>Metazoa</taxon>
        <taxon>Ecdysozoa</taxon>
        <taxon>Nematoda</taxon>
        <taxon>Chromadorea</taxon>
        <taxon>Rhabditida</taxon>
        <taxon>Rhabditina</taxon>
        <taxon>Rhabditomorpha</taxon>
        <taxon>Strongyloidea</taxon>
        <taxon>Heligmosomidae</taxon>
        <taxon>Heligmosomoides</taxon>
    </lineage>
</organism>
<dbReference type="Pfam" id="PF10551">
    <property type="entry name" value="MULE"/>
    <property type="match status" value="1"/>
</dbReference>
<accession>A0A3P7ZKV3</accession>
<dbReference type="PANTHER" id="PTHR21541:SF3">
    <property type="entry name" value="STRUCTURE-SPECIFIC ENDONUCLEASE SUBUNIT SLX4"/>
    <property type="match status" value="1"/>
</dbReference>
<reference evidence="3 4" key="1">
    <citation type="submission" date="2018-11" db="EMBL/GenBank/DDBJ databases">
        <authorList>
            <consortium name="Pathogen Informatics"/>
        </authorList>
    </citation>
    <scope>NUCLEOTIDE SEQUENCE [LARGE SCALE GENOMIC DNA]</scope>
</reference>
<dbReference type="AlphaFoldDB" id="A0A3P7ZKV3"/>
<feature type="compositionally biased region" description="Polar residues" evidence="1">
    <location>
        <begin position="848"/>
        <end position="858"/>
    </location>
</feature>
<dbReference type="WBParaSite" id="HPBE_0000899901-mRNA-1">
    <property type="protein sequence ID" value="HPBE_0000899901-mRNA-1"/>
    <property type="gene ID" value="HPBE_0000899901"/>
</dbReference>
<dbReference type="OrthoDB" id="5576441at2759"/>
<protein>
    <submittedName>
        <fullName evidence="5">MULE domain-containing protein</fullName>
    </submittedName>
</protein>
<dbReference type="EMBL" id="UZAH01026312">
    <property type="protein sequence ID" value="VDO78713.1"/>
    <property type="molecule type" value="Genomic_DNA"/>
</dbReference>
<proteinExistence type="predicted"/>
<gene>
    <name evidence="3" type="ORF">HPBE_LOCUS9000</name>
</gene>
<evidence type="ECO:0000256" key="1">
    <source>
        <dbReference type="SAM" id="MobiDB-lite"/>
    </source>
</evidence>
<keyword evidence="4" id="KW-1185">Reference proteome</keyword>